<gene>
    <name evidence="1" type="ORF">KEF85_14180</name>
</gene>
<protein>
    <submittedName>
        <fullName evidence="1">Amine oxidase</fullName>
    </submittedName>
</protein>
<proteinExistence type="predicted"/>
<evidence type="ECO:0000313" key="2">
    <source>
        <dbReference type="Proteomes" id="UP000676649"/>
    </source>
</evidence>
<dbReference type="KEGG" id="mpad:KEF85_14180"/>
<dbReference type="RefSeq" id="WP_215581679.1">
    <property type="nucleotide sequence ID" value="NZ_CP073754.1"/>
</dbReference>
<reference evidence="1" key="1">
    <citation type="submission" date="2021-04" db="EMBL/GenBank/DDBJ databases">
        <title>Draft genome sequence data of methanotrophic Methylovulum sp. strain S1L and Methylomonas sp. strain S2AM isolated from boreal lake water columns.</title>
        <authorList>
            <person name="Rissanen A.J."/>
            <person name="Mangayil R."/>
            <person name="Svenning M.M."/>
            <person name="Khanongnuch R."/>
        </authorList>
    </citation>
    <scope>NUCLEOTIDE SEQUENCE</scope>
    <source>
        <strain evidence="1">S2AM</strain>
    </source>
</reference>
<dbReference type="Proteomes" id="UP000676649">
    <property type="component" value="Chromosome"/>
</dbReference>
<evidence type="ECO:0000313" key="1">
    <source>
        <dbReference type="EMBL" id="QWF70469.1"/>
    </source>
</evidence>
<name>A0A975MMR6_9GAMM</name>
<organism evidence="1 2">
    <name type="scientific">Methylomonas paludis</name>
    <dbReference type="NCBI Taxonomy" id="1173101"/>
    <lineage>
        <taxon>Bacteria</taxon>
        <taxon>Pseudomonadati</taxon>
        <taxon>Pseudomonadota</taxon>
        <taxon>Gammaproteobacteria</taxon>
        <taxon>Methylococcales</taxon>
        <taxon>Methylococcaceae</taxon>
        <taxon>Methylomonas</taxon>
    </lineage>
</organism>
<dbReference type="AlphaFoldDB" id="A0A975MMR6"/>
<keyword evidence="2" id="KW-1185">Reference proteome</keyword>
<accession>A0A975MMR6</accession>
<dbReference type="EMBL" id="CP073754">
    <property type="protein sequence ID" value="QWF70469.1"/>
    <property type="molecule type" value="Genomic_DNA"/>
</dbReference>
<sequence length="158" mass="18048">MPHQTINNAALAGFNDYLAKAKLSMKHQYQQQLAADLSSQQWQNCFQRNVLLVLAQSYDQALAQLISLNFDSSLTPVNRGYSELTRQVLATFDGFVDEFLLFVVDKHRTSCALSNFPDEHKPDKAYVNAVKRDIAELWQSFALTANAYLLECRPEHRH</sequence>